<dbReference type="PANTHER" id="PTHR12756:SF11">
    <property type="entry name" value="CYTOSOLIC CARBOXYPEPTIDASE 1"/>
    <property type="match status" value="1"/>
</dbReference>
<dbReference type="SUPFAM" id="SSF53187">
    <property type="entry name" value="Zn-dependent exopeptidases"/>
    <property type="match status" value="1"/>
</dbReference>
<protein>
    <recommendedName>
        <fullName evidence="5">Peptidase M14 domain-containing protein</fullName>
    </recommendedName>
</protein>
<evidence type="ECO:0000256" key="4">
    <source>
        <dbReference type="SAM" id="MobiDB-lite"/>
    </source>
</evidence>
<evidence type="ECO:0000259" key="5">
    <source>
        <dbReference type="PROSITE" id="PS52035"/>
    </source>
</evidence>
<gene>
    <name evidence="6" type="ORF">BSTOLATCC_MIC24214</name>
</gene>
<evidence type="ECO:0000256" key="2">
    <source>
        <dbReference type="ARBA" id="ARBA00005988"/>
    </source>
</evidence>
<dbReference type="GO" id="GO:0004181">
    <property type="term" value="F:metallocarboxypeptidase activity"/>
    <property type="evidence" value="ECO:0007669"/>
    <property type="project" value="InterPro"/>
</dbReference>
<comment type="cofactor">
    <cofactor evidence="1">
        <name>Zn(2+)</name>
        <dbReference type="ChEBI" id="CHEBI:29105"/>
    </cofactor>
</comment>
<dbReference type="Proteomes" id="UP001162131">
    <property type="component" value="Unassembled WGS sequence"/>
</dbReference>
<dbReference type="Pfam" id="PF00246">
    <property type="entry name" value="Peptidase_M14"/>
    <property type="match status" value="1"/>
</dbReference>
<organism evidence="6 7">
    <name type="scientific">Blepharisma stoltei</name>
    <dbReference type="NCBI Taxonomy" id="1481888"/>
    <lineage>
        <taxon>Eukaryota</taxon>
        <taxon>Sar</taxon>
        <taxon>Alveolata</taxon>
        <taxon>Ciliophora</taxon>
        <taxon>Postciliodesmatophora</taxon>
        <taxon>Heterotrichea</taxon>
        <taxon>Heterotrichida</taxon>
        <taxon>Blepharismidae</taxon>
        <taxon>Blepharisma</taxon>
    </lineage>
</organism>
<feature type="active site" description="Proton donor/acceptor" evidence="3">
    <location>
        <position position="526"/>
    </location>
</feature>
<dbReference type="InterPro" id="IPR040626">
    <property type="entry name" value="Pepdidase_M14_N"/>
</dbReference>
<evidence type="ECO:0000313" key="6">
    <source>
        <dbReference type="EMBL" id="CAG9319663.1"/>
    </source>
</evidence>
<dbReference type="PANTHER" id="PTHR12756">
    <property type="entry name" value="CYTOSOLIC CARBOXYPEPTIDASE"/>
    <property type="match status" value="1"/>
</dbReference>
<dbReference type="EMBL" id="CAJZBQ010000023">
    <property type="protein sequence ID" value="CAG9319663.1"/>
    <property type="molecule type" value="Genomic_DNA"/>
</dbReference>
<feature type="domain" description="Peptidase M14" evidence="5">
    <location>
        <begin position="282"/>
        <end position="560"/>
    </location>
</feature>
<evidence type="ECO:0000256" key="3">
    <source>
        <dbReference type="PROSITE-ProRule" id="PRU01379"/>
    </source>
</evidence>
<name>A0AAU9J6S6_9CILI</name>
<dbReference type="GO" id="GO:0006508">
    <property type="term" value="P:proteolysis"/>
    <property type="evidence" value="ECO:0007669"/>
    <property type="project" value="InterPro"/>
</dbReference>
<dbReference type="PROSITE" id="PS52035">
    <property type="entry name" value="PEPTIDASE_M14"/>
    <property type="match status" value="1"/>
</dbReference>
<feature type="region of interest" description="Disordered" evidence="4">
    <location>
        <begin position="24"/>
        <end position="61"/>
    </location>
</feature>
<evidence type="ECO:0000313" key="7">
    <source>
        <dbReference type="Proteomes" id="UP001162131"/>
    </source>
</evidence>
<sequence>MDQISGDIKVISLGHKQEILKKKTIKQKLESPTNGAPCKDSEKTDTQSNFELSQDNSQKPFYEYPSENEKINELDQSNDRTKWFQVVYEIEEVSSNIRQEAIAEEIKTELEKGSKSDINRYYELAGKPLPEYTSKKINWNNDSNLIKFDSLFESGNLQKAIRVDEREYVLFIRPDTRAQSYKHWFYFLCKNQNPVTARFHIINFVKFDKLCSEGMKPVILSTKALLEKGKTWRRKSWETSFTETKEFKHLLYGEDRDIECYTYSFTYHFTYEKDTVKFAYSYPYTYADLSNLLSGITKKSPKIARVEKLADTLGGHSCDMITITNRVGTFDLNKKKRKEDEHSSKKGVVITARVHPGESPSSFIMQGLIKFLVGSSKDAKILRKEFIFCIVPMLNPDGVVHGNTRCSLLGVDLNRRWIKPNKILHPTIYHTKELIVKLKELNDVVMYCDLHAHAKKRNVFMYGCCPGSKTDKMKKLLSMVTPVYMAKNNAKFSYKNTHYRLEKQKEATARIVLFRQLGIVNSYTMECSFFGPEEAGNPYFSLEDLSKIGKDLARSCLMFVNNSTLHRHLHLTAEWLNEYKGSSKKDKHSEETTIDKDLEFKDSPSNARNEDNILIQAIENEIEEEIIYANRQDQIDIKQIEDTLYSESNRYAFTANFQNKLSDNCKASEPLARSMSKEKRSTQICHTKFISFTPNIIARSKTQNFGKNQAVNASRKVSLESISRKSSLQTETIFKAISHTNVQNVVSPLKGKKLGFELSPIAENKLKHPISNFDYKSDAKACILHKGLQCGNPIFSKNYLECLTTHSRNNSDNRSRSMKDLSKFLITSKLQ</sequence>
<evidence type="ECO:0000256" key="1">
    <source>
        <dbReference type="ARBA" id="ARBA00001947"/>
    </source>
</evidence>
<dbReference type="Gene3D" id="2.60.40.3120">
    <property type="match status" value="1"/>
</dbReference>
<comment type="caution">
    <text evidence="6">The sequence shown here is derived from an EMBL/GenBank/DDBJ whole genome shotgun (WGS) entry which is preliminary data.</text>
</comment>
<dbReference type="InterPro" id="IPR000834">
    <property type="entry name" value="Peptidase_M14"/>
</dbReference>
<dbReference type="Pfam" id="PF18027">
    <property type="entry name" value="Pepdidase_M14_N"/>
    <property type="match status" value="1"/>
</dbReference>
<dbReference type="Gene3D" id="3.40.630.10">
    <property type="entry name" value="Zn peptidases"/>
    <property type="match status" value="1"/>
</dbReference>
<comment type="similarity">
    <text evidence="2 3">Belongs to the peptidase M14 family.</text>
</comment>
<keyword evidence="7" id="KW-1185">Reference proteome</keyword>
<feature type="compositionally biased region" description="Polar residues" evidence="4">
    <location>
        <begin position="46"/>
        <end position="59"/>
    </location>
</feature>
<dbReference type="GO" id="GO:0008270">
    <property type="term" value="F:zinc ion binding"/>
    <property type="evidence" value="ECO:0007669"/>
    <property type="project" value="InterPro"/>
</dbReference>
<accession>A0AAU9J6S6</accession>
<reference evidence="6" key="1">
    <citation type="submission" date="2021-09" db="EMBL/GenBank/DDBJ databases">
        <authorList>
            <consortium name="AG Swart"/>
            <person name="Singh M."/>
            <person name="Singh A."/>
            <person name="Seah K."/>
            <person name="Emmerich C."/>
        </authorList>
    </citation>
    <scope>NUCLEOTIDE SEQUENCE</scope>
    <source>
        <strain evidence="6">ATCC30299</strain>
    </source>
</reference>
<dbReference type="AlphaFoldDB" id="A0AAU9J6S6"/>
<proteinExistence type="inferred from homology"/>
<dbReference type="InterPro" id="IPR050821">
    <property type="entry name" value="Cytosolic_carboxypeptidase"/>
</dbReference>